<evidence type="ECO:0000313" key="1">
    <source>
        <dbReference type="EMBL" id="CAG6767075.1"/>
    </source>
</evidence>
<dbReference type="EMBL" id="HBUF01572355">
    <property type="protein sequence ID" value="CAG6767076.1"/>
    <property type="molecule type" value="Transcribed_RNA"/>
</dbReference>
<sequence length="113" mass="13028">MRITPGWHVPLLSAYHTSLAYSLAPCVSHQVGTFPCSVRITLAWHTPWLHAYHTRLARSWLSAYHTIILELGWSQDRSQVKKIGSIGCYSNVQWISPVIRDGLHENHYFEMLE</sequence>
<dbReference type="AlphaFoldDB" id="A0A8D9AJH8"/>
<dbReference type="EMBL" id="HBUF01572354">
    <property type="protein sequence ID" value="CAG6767075.1"/>
    <property type="molecule type" value="Transcribed_RNA"/>
</dbReference>
<protein>
    <submittedName>
        <fullName evidence="1">Uncharacterized protein</fullName>
    </submittedName>
</protein>
<name>A0A8D9AJH8_9HEMI</name>
<organism evidence="1">
    <name type="scientific">Cacopsylla melanoneura</name>
    <dbReference type="NCBI Taxonomy" id="428564"/>
    <lineage>
        <taxon>Eukaryota</taxon>
        <taxon>Metazoa</taxon>
        <taxon>Ecdysozoa</taxon>
        <taxon>Arthropoda</taxon>
        <taxon>Hexapoda</taxon>
        <taxon>Insecta</taxon>
        <taxon>Pterygota</taxon>
        <taxon>Neoptera</taxon>
        <taxon>Paraneoptera</taxon>
        <taxon>Hemiptera</taxon>
        <taxon>Sternorrhyncha</taxon>
        <taxon>Psylloidea</taxon>
        <taxon>Psyllidae</taxon>
        <taxon>Psyllinae</taxon>
        <taxon>Cacopsylla</taxon>
    </lineage>
</organism>
<accession>A0A8D9AJH8</accession>
<reference evidence="1" key="1">
    <citation type="submission" date="2021-05" db="EMBL/GenBank/DDBJ databases">
        <authorList>
            <person name="Alioto T."/>
            <person name="Alioto T."/>
            <person name="Gomez Garrido J."/>
        </authorList>
    </citation>
    <scope>NUCLEOTIDE SEQUENCE</scope>
</reference>
<proteinExistence type="predicted"/>